<dbReference type="EMBL" id="VFOQ01000001">
    <property type="protein sequence ID" value="TQL60710.1"/>
    <property type="molecule type" value="Genomic_DNA"/>
</dbReference>
<organism evidence="3 4">
    <name type="scientific">Oryzihumus leptocrescens</name>
    <dbReference type="NCBI Taxonomy" id="297536"/>
    <lineage>
        <taxon>Bacteria</taxon>
        <taxon>Bacillati</taxon>
        <taxon>Actinomycetota</taxon>
        <taxon>Actinomycetes</taxon>
        <taxon>Micrococcales</taxon>
        <taxon>Intrasporangiaceae</taxon>
        <taxon>Oryzihumus</taxon>
    </lineage>
</organism>
<keyword evidence="2" id="KW-0472">Membrane</keyword>
<reference evidence="3 4" key="1">
    <citation type="submission" date="2019-06" db="EMBL/GenBank/DDBJ databases">
        <title>Sequencing the genomes of 1000 actinobacteria strains.</title>
        <authorList>
            <person name="Klenk H.-P."/>
        </authorList>
    </citation>
    <scope>NUCLEOTIDE SEQUENCE [LARGE SCALE GENOMIC DNA]</scope>
    <source>
        <strain evidence="3 4">DSM 18082</strain>
    </source>
</reference>
<dbReference type="AlphaFoldDB" id="A0A542ZKL6"/>
<feature type="transmembrane region" description="Helical" evidence="2">
    <location>
        <begin position="128"/>
        <end position="150"/>
    </location>
</feature>
<feature type="transmembrane region" description="Helical" evidence="2">
    <location>
        <begin position="49"/>
        <end position="71"/>
    </location>
</feature>
<feature type="compositionally biased region" description="Low complexity" evidence="1">
    <location>
        <begin position="195"/>
        <end position="206"/>
    </location>
</feature>
<dbReference type="InterPro" id="IPR019051">
    <property type="entry name" value="Trp_biosyn_TM_oprn/chp"/>
</dbReference>
<protein>
    <submittedName>
        <fullName evidence="3">Putative membrane protein (TIGR02234 family)</fullName>
    </submittedName>
</protein>
<sequence>MTRLTSKRVVLLLVLLGAGVLLVTGSRTWLEGSVSDAVLGASMVHGTGSQVAPGVLAAALVGAASAVAAATAGRVVRVVASVAALLAGVLALAVIGIVVADPGAALGRLAASSTGRTGSVPAHGTLTVWVWVAGLAALAVALGGLAALAGGRKWAGLSSRYDAPSPDAAGSPSGTDHPGTGGPGADSPGPGGAPVDGPDAGAPASPRGQRREVSAWDQISRGEDPTQE</sequence>
<proteinExistence type="predicted"/>
<dbReference type="Pfam" id="PF09534">
    <property type="entry name" value="Trp_oprn_chp"/>
    <property type="match status" value="1"/>
</dbReference>
<feature type="compositionally biased region" description="Gly residues" evidence="1">
    <location>
        <begin position="179"/>
        <end position="194"/>
    </location>
</feature>
<accession>A0A542ZKL6</accession>
<evidence type="ECO:0000313" key="4">
    <source>
        <dbReference type="Proteomes" id="UP000319514"/>
    </source>
</evidence>
<evidence type="ECO:0000313" key="3">
    <source>
        <dbReference type="EMBL" id="TQL60710.1"/>
    </source>
</evidence>
<keyword evidence="2" id="KW-1133">Transmembrane helix</keyword>
<gene>
    <name evidence="3" type="ORF">FB474_2107</name>
</gene>
<dbReference type="Proteomes" id="UP000319514">
    <property type="component" value="Unassembled WGS sequence"/>
</dbReference>
<evidence type="ECO:0000256" key="1">
    <source>
        <dbReference type="SAM" id="MobiDB-lite"/>
    </source>
</evidence>
<name>A0A542ZKL6_9MICO</name>
<dbReference type="RefSeq" id="WP_141788573.1">
    <property type="nucleotide sequence ID" value="NZ_VFOQ01000001.1"/>
</dbReference>
<evidence type="ECO:0000256" key="2">
    <source>
        <dbReference type="SAM" id="Phobius"/>
    </source>
</evidence>
<feature type="region of interest" description="Disordered" evidence="1">
    <location>
        <begin position="163"/>
        <end position="228"/>
    </location>
</feature>
<feature type="compositionally biased region" description="Basic and acidic residues" evidence="1">
    <location>
        <begin position="209"/>
        <end position="228"/>
    </location>
</feature>
<keyword evidence="2" id="KW-0812">Transmembrane</keyword>
<keyword evidence="4" id="KW-1185">Reference proteome</keyword>
<comment type="caution">
    <text evidence="3">The sequence shown here is derived from an EMBL/GenBank/DDBJ whole genome shotgun (WGS) entry which is preliminary data.</text>
</comment>
<feature type="transmembrane region" description="Helical" evidence="2">
    <location>
        <begin position="78"/>
        <end position="100"/>
    </location>
</feature>